<dbReference type="PANTHER" id="PTHR43543:SF1">
    <property type="entry name" value="MALONIC SEMIALDEHYDE REDUCTASE RUTE-RELATED"/>
    <property type="match status" value="1"/>
</dbReference>
<organism evidence="7 8">
    <name type="scientific">Phaeospirillum tilakii</name>
    <dbReference type="NCBI Taxonomy" id="741673"/>
    <lineage>
        <taxon>Bacteria</taxon>
        <taxon>Pseudomonadati</taxon>
        <taxon>Pseudomonadota</taxon>
        <taxon>Alphaproteobacteria</taxon>
        <taxon>Rhodospirillales</taxon>
        <taxon>Rhodospirillaceae</taxon>
        <taxon>Phaeospirillum</taxon>
    </lineage>
</organism>
<comment type="caution">
    <text evidence="7">The sequence shown here is derived from an EMBL/GenBank/DDBJ whole genome shotgun (WGS) entry which is preliminary data.</text>
</comment>
<gene>
    <name evidence="7" type="ORF">ACFSNB_08815</name>
</gene>
<dbReference type="EC" id="1.-.-.-" evidence="5"/>
<dbReference type="Pfam" id="PF00881">
    <property type="entry name" value="Nitroreductase"/>
    <property type="match status" value="1"/>
</dbReference>
<dbReference type="GO" id="GO:0035527">
    <property type="term" value="F:3-hydroxypropionate dehydrogenase (NADP+) activity"/>
    <property type="evidence" value="ECO:0007669"/>
    <property type="project" value="UniProtKB-EC"/>
</dbReference>
<feature type="domain" description="Nitroreductase" evidence="6">
    <location>
        <begin position="19"/>
        <end position="174"/>
    </location>
</feature>
<dbReference type="EMBL" id="JBHUIY010000014">
    <property type="protein sequence ID" value="MFD2233906.1"/>
    <property type="molecule type" value="Genomic_DNA"/>
</dbReference>
<evidence type="ECO:0000256" key="3">
    <source>
        <dbReference type="ARBA" id="ARBA00022857"/>
    </source>
</evidence>
<dbReference type="Proteomes" id="UP001597296">
    <property type="component" value="Unassembled WGS sequence"/>
</dbReference>
<dbReference type="InterPro" id="IPR000415">
    <property type="entry name" value="Nitroreductase-like"/>
</dbReference>
<dbReference type="InterPro" id="IPR029479">
    <property type="entry name" value="Nitroreductase"/>
</dbReference>
<reference evidence="8" key="1">
    <citation type="journal article" date="2019" name="Int. J. Syst. Evol. Microbiol.">
        <title>The Global Catalogue of Microorganisms (GCM) 10K type strain sequencing project: providing services to taxonomists for standard genome sequencing and annotation.</title>
        <authorList>
            <consortium name="The Broad Institute Genomics Platform"/>
            <consortium name="The Broad Institute Genome Sequencing Center for Infectious Disease"/>
            <person name="Wu L."/>
            <person name="Ma J."/>
        </authorList>
    </citation>
    <scope>NUCLEOTIDE SEQUENCE [LARGE SCALE GENOMIC DNA]</scope>
    <source>
        <strain evidence="8">KCTC 15012</strain>
    </source>
</reference>
<dbReference type="HAMAP" id="MF_01204">
    <property type="entry name" value="Oxidoreductase_RutE_HadB"/>
    <property type="match status" value="1"/>
</dbReference>
<keyword evidence="3 5" id="KW-0521">NADP</keyword>
<keyword evidence="1 5" id="KW-0285">Flavoprotein</keyword>
<comment type="cofactor">
    <cofactor evidence="5">
        <name>FMN</name>
        <dbReference type="ChEBI" id="CHEBI:58210"/>
    </cofactor>
</comment>
<name>A0ABW5CAY6_9PROT</name>
<dbReference type="Gene3D" id="3.40.109.10">
    <property type="entry name" value="NADH Oxidase"/>
    <property type="match status" value="1"/>
</dbReference>
<comment type="similarity">
    <text evidence="5">Belongs to the nitroreductase family. HadB/RutE subfamily.</text>
</comment>
<dbReference type="NCBIfam" id="NF003768">
    <property type="entry name" value="PRK05365.1"/>
    <property type="match status" value="1"/>
</dbReference>
<keyword evidence="8" id="KW-1185">Reference proteome</keyword>
<evidence type="ECO:0000256" key="4">
    <source>
        <dbReference type="ARBA" id="ARBA00023002"/>
    </source>
</evidence>
<evidence type="ECO:0000256" key="2">
    <source>
        <dbReference type="ARBA" id="ARBA00022643"/>
    </source>
</evidence>
<dbReference type="SUPFAM" id="SSF55469">
    <property type="entry name" value="FMN-dependent nitroreductase-like"/>
    <property type="match status" value="1"/>
</dbReference>
<dbReference type="InterPro" id="IPR023936">
    <property type="entry name" value="RutE-like"/>
</dbReference>
<keyword evidence="2 5" id="KW-0288">FMN</keyword>
<keyword evidence="5" id="KW-0520">NAD</keyword>
<evidence type="ECO:0000313" key="8">
    <source>
        <dbReference type="Proteomes" id="UP001597296"/>
    </source>
</evidence>
<proteinExistence type="inferred from homology"/>
<sequence>MTEGLDQAGQDLLFHAAHTPQRFLDRPVADETLERAWDLARMGPTAANGQPLRVLFLRTAEAKARLLPALAPSNLDKTRSAPVTAIAAHDLAFFERLPTLYPFVDARAWYQDKPALAEETAFRSGTLQAGYLILALRAVGLACGPMSGFDAARVDADFFAGTSLRSNLLINIGYPDPAFVRPRAPRLAFAEACTLL</sequence>
<accession>A0ABW5CAY6</accession>
<protein>
    <recommendedName>
        <fullName evidence="5">Putative NADH dehydrogenase/NAD(P)H nitroreductase ACFSNB_08815</fullName>
        <ecNumber evidence="5">1.-.-.-</ecNumber>
    </recommendedName>
</protein>
<dbReference type="CDD" id="cd02148">
    <property type="entry name" value="RutE-like"/>
    <property type="match status" value="1"/>
</dbReference>
<dbReference type="InterPro" id="IPR050461">
    <property type="entry name" value="Nitroreductase_HadB/RutE"/>
</dbReference>
<evidence type="ECO:0000256" key="1">
    <source>
        <dbReference type="ARBA" id="ARBA00022630"/>
    </source>
</evidence>
<keyword evidence="4 5" id="KW-0560">Oxidoreductase</keyword>
<dbReference type="RefSeq" id="WP_377315805.1">
    <property type="nucleotide sequence ID" value="NZ_JBHUIY010000014.1"/>
</dbReference>
<evidence type="ECO:0000256" key="5">
    <source>
        <dbReference type="HAMAP-Rule" id="MF_01204"/>
    </source>
</evidence>
<dbReference type="PANTHER" id="PTHR43543">
    <property type="entry name" value="MALONIC SEMIALDEHYDE REDUCTASE RUTE-RELATED"/>
    <property type="match status" value="1"/>
</dbReference>
<evidence type="ECO:0000259" key="6">
    <source>
        <dbReference type="Pfam" id="PF00881"/>
    </source>
</evidence>
<evidence type="ECO:0000313" key="7">
    <source>
        <dbReference type="EMBL" id="MFD2233906.1"/>
    </source>
</evidence>